<dbReference type="GO" id="GO:0016853">
    <property type="term" value="F:isomerase activity"/>
    <property type="evidence" value="ECO:0007669"/>
    <property type="project" value="UniProtKB-KW"/>
</dbReference>
<evidence type="ECO:0000313" key="4">
    <source>
        <dbReference type="Proteomes" id="UP000887540"/>
    </source>
</evidence>
<keyword evidence="4" id="KW-1185">Reference proteome</keyword>
<feature type="active site" evidence="3">
    <location>
        <position position="47"/>
    </location>
</feature>
<dbReference type="SUPFAM" id="SSF54506">
    <property type="entry name" value="Diaminopimelate epimerase-like"/>
    <property type="match status" value="1"/>
</dbReference>
<evidence type="ECO:0000256" key="3">
    <source>
        <dbReference type="PIRSR" id="PIRSR016184-1"/>
    </source>
</evidence>
<dbReference type="Gene3D" id="3.10.310.10">
    <property type="entry name" value="Diaminopimelate Epimerase, Chain A, domain 1"/>
    <property type="match status" value="2"/>
</dbReference>
<dbReference type="AlphaFoldDB" id="A0A914E6A8"/>
<reference evidence="5" key="1">
    <citation type="submission" date="2022-11" db="UniProtKB">
        <authorList>
            <consortium name="WormBaseParasite"/>
        </authorList>
    </citation>
    <scope>IDENTIFICATION</scope>
</reference>
<dbReference type="InterPro" id="IPR003719">
    <property type="entry name" value="Phenazine_PhzF-like"/>
</dbReference>
<protein>
    <submittedName>
        <fullName evidence="5">Uncharacterized protein</fullName>
    </submittedName>
</protein>
<organism evidence="4 5">
    <name type="scientific">Acrobeloides nanus</name>
    <dbReference type="NCBI Taxonomy" id="290746"/>
    <lineage>
        <taxon>Eukaryota</taxon>
        <taxon>Metazoa</taxon>
        <taxon>Ecdysozoa</taxon>
        <taxon>Nematoda</taxon>
        <taxon>Chromadorea</taxon>
        <taxon>Rhabditida</taxon>
        <taxon>Tylenchina</taxon>
        <taxon>Cephalobomorpha</taxon>
        <taxon>Cephaloboidea</taxon>
        <taxon>Cephalobidae</taxon>
        <taxon>Acrobeloides</taxon>
    </lineage>
</organism>
<evidence type="ECO:0000313" key="5">
    <source>
        <dbReference type="WBParaSite" id="ACRNAN_scaffold599.g13620.t1"/>
    </source>
</evidence>
<sequence length="313" mass="34575">MPNYPAFIVDAFTNTKFAGNQAAVVLSEKKLSDEEYQKIAAEFNLSETAFPIPIDKPGDFKKASKFSLRWFTPTVEVVLCGHATMATSHVLFKEIGNVNDTIYYETLSGELVVKKSDILKDALAMNFPQYHEIVDLKSKEGSNIFPKETCPEFINDILKTIAPNGYVHVSLAAKKLVIVLDSTTTREELLQVRAPADALIKAHPEGNLVRGAIVTFAPKDPAAQGFIGANNKPYDFVSRYFAPWAGIPEDPATGAAHCVLGPFWAKMLKKPGPFYAFQCYPKRGAEFHLELLPENRINLTGHATTIVRGNIEI</sequence>
<dbReference type="NCBIfam" id="TIGR00654">
    <property type="entry name" value="PhzF_family"/>
    <property type="match status" value="1"/>
</dbReference>
<dbReference type="Proteomes" id="UP000887540">
    <property type="component" value="Unplaced"/>
</dbReference>
<accession>A0A914E6A8</accession>
<comment type="similarity">
    <text evidence="1">Belongs to the PhzF family.</text>
</comment>
<proteinExistence type="inferred from homology"/>
<keyword evidence="2" id="KW-0413">Isomerase</keyword>
<dbReference type="PANTHER" id="PTHR13774">
    <property type="entry name" value="PHENAZINE BIOSYNTHESIS PROTEIN"/>
    <property type="match status" value="1"/>
</dbReference>
<evidence type="ECO:0000256" key="1">
    <source>
        <dbReference type="ARBA" id="ARBA00008270"/>
    </source>
</evidence>
<dbReference type="Pfam" id="PF02567">
    <property type="entry name" value="PhzC-PhzF"/>
    <property type="match status" value="1"/>
</dbReference>
<evidence type="ECO:0000256" key="2">
    <source>
        <dbReference type="ARBA" id="ARBA00023235"/>
    </source>
</evidence>
<dbReference type="PANTHER" id="PTHR13774:SF17">
    <property type="entry name" value="PHENAZINE BIOSYNTHESIS-LIKE DOMAIN-CONTAINING PROTEIN"/>
    <property type="match status" value="1"/>
</dbReference>
<dbReference type="WBParaSite" id="ACRNAN_scaffold599.g13620.t1">
    <property type="protein sequence ID" value="ACRNAN_scaffold599.g13620.t1"/>
    <property type="gene ID" value="ACRNAN_scaffold599.g13620"/>
</dbReference>
<dbReference type="GO" id="GO:0005737">
    <property type="term" value="C:cytoplasm"/>
    <property type="evidence" value="ECO:0007669"/>
    <property type="project" value="TreeGrafter"/>
</dbReference>
<dbReference type="PIRSF" id="PIRSF016184">
    <property type="entry name" value="PhzC_PhzF"/>
    <property type="match status" value="1"/>
</dbReference>
<name>A0A914E6A8_9BILA</name>